<keyword evidence="1" id="KW-0175">Coiled coil</keyword>
<keyword evidence="4" id="KW-1185">Reference proteome</keyword>
<comment type="caution">
    <text evidence="3">The sequence shown here is derived from an EMBL/GenBank/DDBJ whole genome shotgun (WGS) entry which is preliminary data.</text>
</comment>
<evidence type="ECO:0000313" key="4">
    <source>
        <dbReference type="Proteomes" id="UP000186817"/>
    </source>
</evidence>
<reference evidence="3 4" key="1">
    <citation type="submission" date="2016-02" db="EMBL/GenBank/DDBJ databases">
        <title>Genome analysis of coral dinoflagellate symbionts highlights evolutionary adaptations to a symbiotic lifestyle.</title>
        <authorList>
            <person name="Aranda M."/>
            <person name="Li Y."/>
            <person name="Liew Y.J."/>
            <person name="Baumgarten S."/>
            <person name="Simakov O."/>
            <person name="Wilson M."/>
            <person name="Piel J."/>
            <person name="Ashoor H."/>
            <person name="Bougouffa S."/>
            <person name="Bajic V.B."/>
            <person name="Ryu T."/>
            <person name="Ravasi T."/>
            <person name="Bayer T."/>
            <person name="Micklem G."/>
            <person name="Kim H."/>
            <person name="Bhak J."/>
            <person name="Lajeunesse T.C."/>
            <person name="Voolstra C.R."/>
        </authorList>
    </citation>
    <scope>NUCLEOTIDE SEQUENCE [LARGE SCALE GENOMIC DNA]</scope>
    <source>
        <strain evidence="3 4">CCMP2467</strain>
    </source>
</reference>
<feature type="region of interest" description="Disordered" evidence="2">
    <location>
        <begin position="462"/>
        <end position="484"/>
    </location>
</feature>
<accession>A0A1Q9E3F6</accession>
<evidence type="ECO:0000256" key="1">
    <source>
        <dbReference type="SAM" id="Coils"/>
    </source>
</evidence>
<organism evidence="3 4">
    <name type="scientific">Symbiodinium microadriaticum</name>
    <name type="common">Dinoflagellate</name>
    <name type="synonym">Zooxanthella microadriatica</name>
    <dbReference type="NCBI Taxonomy" id="2951"/>
    <lineage>
        <taxon>Eukaryota</taxon>
        <taxon>Sar</taxon>
        <taxon>Alveolata</taxon>
        <taxon>Dinophyceae</taxon>
        <taxon>Suessiales</taxon>
        <taxon>Symbiodiniaceae</taxon>
        <taxon>Symbiodinium</taxon>
    </lineage>
</organism>
<sequence length="484" mass="52564">MQAAKRQLHQRCEKLEARDQEMQPELQKAQQLQLMLQEEQQLRQNLEEELSALRASRGAELPEAVLSAADLAHHMKQRPEGAAPSDASRRAGALNVAMAPEPINGQLVRIQSQSVLELGAGNASALKARVGRAAKAAGASRVTLTDRGAVVSRLRCEVADDRYDVILALGMQISHGPATSSTTPNPDIDRLSIPFAALTVVMVMVRPDGDVIGTDAAVTVKAGRAGITAGRPLSWKDFGNPRSQIPVGGVLTKISEITEDLQERLTDEEHVTFEGIFTQLFLLQRRTTGKATKRKRTDEELHSRAKRAKAVRLAHDVAAAKLKARRAAEPPAEASLVAYAPALTLKGLTQFADLFEEVDLLALRELLKAMLAQEDPDWQLGTIWEFKAKVSTEQSSDLEHLGEKAEEEGEEGERWFGFPGGDGTVAAESSTGDAVVKVTDKVRATAENVEIEYRWCPLPLEATSLQPRPKSSGTGETLEARGYG</sequence>
<feature type="coiled-coil region" evidence="1">
    <location>
        <begin position="29"/>
        <end position="56"/>
    </location>
</feature>
<protein>
    <submittedName>
        <fullName evidence="3">Uncharacterized protein</fullName>
    </submittedName>
</protein>
<dbReference type="AlphaFoldDB" id="A0A1Q9E3F6"/>
<name>A0A1Q9E3F6_SYMMI</name>
<evidence type="ECO:0000313" key="3">
    <source>
        <dbReference type="EMBL" id="OLQ01941.1"/>
    </source>
</evidence>
<dbReference type="EMBL" id="LSRX01000277">
    <property type="protein sequence ID" value="OLQ01941.1"/>
    <property type="molecule type" value="Genomic_DNA"/>
</dbReference>
<proteinExistence type="predicted"/>
<evidence type="ECO:0000256" key="2">
    <source>
        <dbReference type="SAM" id="MobiDB-lite"/>
    </source>
</evidence>
<feature type="compositionally biased region" description="Polar residues" evidence="2">
    <location>
        <begin position="463"/>
        <end position="475"/>
    </location>
</feature>
<feature type="region of interest" description="Disordered" evidence="2">
    <location>
        <begin position="395"/>
        <end position="414"/>
    </location>
</feature>
<dbReference type="Proteomes" id="UP000186817">
    <property type="component" value="Unassembled WGS sequence"/>
</dbReference>
<dbReference type="OrthoDB" id="10620464at2759"/>
<gene>
    <name evidence="3" type="ORF">AK812_SmicGene15265</name>
</gene>